<reference evidence="2 3" key="1">
    <citation type="submission" date="2018-07" db="EMBL/GenBank/DDBJ databases">
        <title>Draft genome of the type strain Streptomyces armeniacus ATCC 15676.</title>
        <authorList>
            <person name="Labana P."/>
            <person name="Gosse J.T."/>
            <person name="Boddy C.N."/>
        </authorList>
    </citation>
    <scope>NUCLEOTIDE SEQUENCE [LARGE SCALE GENOMIC DNA]</scope>
    <source>
        <strain evidence="2 3">ATCC 15676</strain>
    </source>
</reference>
<protein>
    <submittedName>
        <fullName evidence="2">RdlA protein</fullName>
    </submittedName>
</protein>
<sequence length="137" mass="13634">MLKKVLATAAVAASVVGVSGTVAAPAMAVGDEHGGQESVTGNGAMEMYGNTTTGGKMSPNMALVNGSLNNVCLGVPVNKANVGSLVGLVPITVQDILTSANNQNCADNSTQIDGDDPLSHLIEDIPILSENGANTAS</sequence>
<dbReference type="RefSeq" id="WP_208883318.1">
    <property type="nucleotide sequence ID" value="NZ_CP031320.1"/>
</dbReference>
<feature type="signal peptide" evidence="1">
    <location>
        <begin position="1"/>
        <end position="28"/>
    </location>
</feature>
<dbReference type="InterPro" id="IPR047736">
    <property type="entry name" value="RdlA/B-like"/>
</dbReference>
<organism evidence="2 3">
    <name type="scientific">Streptomyces armeniacus</name>
    <dbReference type="NCBI Taxonomy" id="83291"/>
    <lineage>
        <taxon>Bacteria</taxon>
        <taxon>Bacillati</taxon>
        <taxon>Actinomycetota</taxon>
        <taxon>Actinomycetes</taxon>
        <taxon>Kitasatosporales</taxon>
        <taxon>Streptomycetaceae</taxon>
        <taxon>Streptomyces</taxon>
    </lineage>
</organism>
<keyword evidence="3" id="KW-1185">Reference proteome</keyword>
<dbReference type="NCBIfam" id="NF041022">
    <property type="entry name" value="rodlin_AB"/>
    <property type="match status" value="1"/>
</dbReference>
<evidence type="ECO:0000313" key="2">
    <source>
        <dbReference type="EMBL" id="AXK36402.1"/>
    </source>
</evidence>
<feature type="chain" id="PRO_5016591380" evidence="1">
    <location>
        <begin position="29"/>
        <end position="137"/>
    </location>
</feature>
<proteinExistence type="predicted"/>
<dbReference type="Proteomes" id="UP000254425">
    <property type="component" value="Chromosome"/>
</dbReference>
<dbReference type="Pfam" id="PF25848">
    <property type="entry name" value="Rodlin"/>
    <property type="match status" value="1"/>
</dbReference>
<dbReference type="KEGG" id="sarm:DVA86_31285"/>
<dbReference type="AlphaFoldDB" id="A0A345XXN6"/>
<evidence type="ECO:0000313" key="3">
    <source>
        <dbReference type="Proteomes" id="UP000254425"/>
    </source>
</evidence>
<dbReference type="EMBL" id="CP031320">
    <property type="protein sequence ID" value="AXK36402.1"/>
    <property type="molecule type" value="Genomic_DNA"/>
</dbReference>
<evidence type="ECO:0000256" key="1">
    <source>
        <dbReference type="SAM" id="SignalP"/>
    </source>
</evidence>
<gene>
    <name evidence="2" type="ORF">DVA86_31285</name>
</gene>
<name>A0A345XXN6_9ACTN</name>
<accession>A0A345XXN6</accession>
<keyword evidence="1" id="KW-0732">Signal</keyword>